<dbReference type="SMART" id="SM00021">
    <property type="entry name" value="DAX"/>
    <property type="match status" value="1"/>
</dbReference>
<dbReference type="InterPro" id="IPR036390">
    <property type="entry name" value="WH_DNA-bd_sf"/>
</dbReference>
<dbReference type="Pfam" id="PF00610">
    <property type="entry name" value="DEP"/>
    <property type="match status" value="1"/>
</dbReference>
<feature type="compositionally biased region" description="Low complexity" evidence="7">
    <location>
        <begin position="236"/>
        <end position="246"/>
    </location>
</feature>
<dbReference type="InterPro" id="IPR001158">
    <property type="entry name" value="DIX"/>
</dbReference>
<protein>
    <submittedName>
        <fullName evidence="12">Segment polarity protein dishevelled homolog DVL-3 isoform X3</fullName>
    </submittedName>
</protein>
<dbReference type="FunFam" id="2.40.240.130:FF:000001">
    <property type="entry name" value="Segment polarity protein dishevelled homolog DVL-1"/>
    <property type="match status" value="1"/>
</dbReference>
<dbReference type="SUPFAM" id="SSF50156">
    <property type="entry name" value="PDZ domain-like"/>
    <property type="match status" value="1"/>
</dbReference>
<feature type="compositionally biased region" description="Basic and acidic residues" evidence="7">
    <location>
        <begin position="98"/>
        <end position="111"/>
    </location>
</feature>
<dbReference type="FunFam" id="2.30.42.10:FF:000014">
    <property type="entry name" value="Segment polarity protein dishevelled homolog DVL-3"/>
    <property type="match status" value="1"/>
</dbReference>
<reference evidence="12" key="1">
    <citation type="submission" date="2025-08" db="UniProtKB">
        <authorList>
            <consortium name="RefSeq"/>
        </authorList>
    </citation>
    <scope>IDENTIFICATION</scope>
    <source>
        <tissue evidence="12">Muscle</tissue>
    </source>
</reference>
<evidence type="ECO:0000259" key="10">
    <source>
        <dbReference type="PROSITE" id="PS50841"/>
    </source>
</evidence>
<evidence type="ECO:0000256" key="1">
    <source>
        <dbReference type="ARBA" id="ARBA00004496"/>
    </source>
</evidence>
<evidence type="ECO:0000256" key="2">
    <source>
        <dbReference type="ARBA" id="ARBA00008735"/>
    </source>
</evidence>
<dbReference type="InterPro" id="IPR038207">
    <property type="entry name" value="DIX_dom_sf"/>
</dbReference>
<feature type="domain" description="DEP" evidence="9">
    <location>
        <begin position="431"/>
        <end position="505"/>
    </location>
</feature>
<keyword evidence="4" id="KW-0963">Cytoplasm</keyword>
<dbReference type="PANTHER" id="PTHR10878:SF25">
    <property type="entry name" value="SEGMENT POLARITY PROTEIN DISHEVELLED"/>
    <property type="match status" value="1"/>
</dbReference>
<evidence type="ECO:0000256" key="7">
    <source>
        <dbReference type="SAM" id="MobiDB-lite"/>
    </source>
</evidence>
<feature type="compositionally biased region" description="Basic residues" evidence="7">
    <location>
        <begin position="139"/>
        <end position="151"/>
    </location>
</feature>
<keyword evidence="11" id="KW-1185">Reference proteome</keyword>
<dbReference type="CDD" id="cd06717">
    <property type="entry name" value="PDZ_Dishevelled-like"/>
    <property type="match status" value="1"/>
</dbReference>
<dbReference type="GO" id="GO:0035556">
    <property type="term" value="P:intracellular signal transduction"/>
    <property type="evidence" value="ECO:0007669"/>
    <property type="project" value="InterPro"/>
</dbReference>
<feature type="compositionally biased region" description="Low complexity" evidence="7">
    <location>
        <begin position="388"/>
        <end position="403"/>
    </location>
</feature>
<feature type="compositionally biased region" description="Basic residues" evidence="7">
    <location>
        <begin position="226"/>
        <end position="235"/>
    </location>
</feature>
<dbReference type="Pfam" id="PF00595">
    <property type="entry name" value="PDZ"/>
    <property type="match status" value="1"/>
</dbReference>
<evidence type="ECO:0000256" key="4">
    <source>
        <dbReference type="ARBA" id="ARBA00022490"/>
    </source>
</evidence>
<dbReference type="InterPro" id="IPR000591">
    <property type="entry name" value="DEP_dom"/>
</dbReference>
<dbReference type="GO" id="GO:0005109">
    <property type="term" value="F:frizzled binding"/>
    <property type="evidence" value="ECO:0007669"/>
    <property type="project" value="TreeGrafter"/>
</dbReference>
<gene>
    <name evidence="12" type="primary">LOC117231786</name>
</gene>
<feature type="compositionally biased region" description="Low complexity" evidence="7">
    <location>
        <begin position="582"/>
        <end position="623"/>
    </location>
</feature>
<dbReference type="Gene3D" id="1.10.10.10">
    <property type="entry name" value="Winged helix-like DNA-binding domain superfamily/Winged helix DNA-binding domain"/>
    <property type="match status" value="1"/>
</dbReference>
<dbReference type="Pfam" id="PF00778">
    <property type="entry name" value="DIX"/>
    <property type="match status" value="1"/>
</dbReference>
<evidence type="ECO:0000256" key="3">
    <source>
        <dbReference type="ARBA" id="ARBA00022473"/>
    </source>
</evidence>
<comment type="subcellular location">
    <subcellularLocation>
        <location evidence="1">Cytoplasm</location>
    </subcellularLocation>
</comment>
<feature type="compositionally biased region" description="Basic and acidic residues" evidence="7">
    <location>
        <begin position="625"/>
        <end position="635"/>
    </location>
</feature>
<dbReference type="InterPro" id="IPR001478">
    <property type="entry name" value="PDZ"/>
</dbReference>
<keyword evidence="5 6" id="KW-0879">Wnt signaling pathway</keyword>
<evidence type="ECO:0000256" key="5">
    <source>
        <dbReference type="ARBA" id="ARBA00022687"/>
    </source>
</evidence>
<dbReference type="PROSITE" id="PS50106">
    <property type="entry name" value="PDZ"/>
    <property type="match status" value="1"/>
</dbReference>
<dbReference type="SMART" id="SM00049">
    <property type="entry name" value="DEP"/>
    <property type="match status" value="1"/>
</dbReference>
<dbReference type="Gene3D" id="2.40.240.130">
    <property type="match status" value="1"/>
</dbReference>
<dbReference type="Pfam" id="PF02377">
    <property type="entry name" value="Dishevelled"/>
    <property type="match status" value="1"/>
</dbReference>
<feature type="domain" description="PDZ" evidence="8">
    <location>
        <begin position="258"/>
        <end position="330"/>
    </location>
</feature>
<dbReference type="GO" id="GO:0005829">
    <property type="term" value="C:cytosol"/>
    <property type="evidence" value="ECO:0007669"/>
    <property type="project" value="TreeGrafter"/>
</dbReference>
<name>A0A6J3K007_9HYME</name>
<dbReference type="Gene3D" id="2.30.42.10">
    <property type="match status" value="1"/>
</dbReference>
<dbReference type="AlphaFoldDB" id="A0A6J3K007"/>
<dbReference type="InterPro" id="IPR029071">
    <property type="entry name" value="Ubiquitin-like_domsf"/>
</dbReference>
<dbReference type="SUPFAM" id="SSF46785">
    <property type="entry name" value="Winged helix' DNA-binding domain"/>
    <property type="match status" value="1"/>
</dbReference>
<sequence length="678" mass="74982">MEETKIIYHIDDEETPYLVKLTISPERVTLADFKNVLNRPNYKYFFKSMDDDFGVVKEEIVDDDAHLPCFNGRVVSWLVSAEGSNVSDGASQCTDSVAHSEAKHDRVDHVTPGHTNRGPPPLSHDDTLTETESITSSRQGHHLHKSSRHHSDKYEKYNKYNGLRINGHSKHRSGHGYETASILSSDLETTTFLESDDDASSRITSTTGRHTNMSSTVDRATLERRRPQRRRRHRLPPMSRTSSFSSITDSTMSLNIITVSLNMDTVNFLGISIVGQSNKGGDGGIYVGSIMKGGAVALDGRIEPGDMILQVNDINFENMSNDEAVKVLREVVQKPGPIKLVVAKCWDPNPKGYFTIPRTEPVRPIDPGAWVAHTAAIRGEGFPPRPPSATTITSTSSSLASTLPDTERPLEELHLTVNTDMPTVVRAMARPDSGLEIRDRMWLKIVIPSAFIGADVVDWLNTHVEGFIDRRDARKYASLMLKAGFIRHTVNKITFSEQCYYIFGDLCSSMSSMKLDCDTVGPLPPPNAWDMPYSGTYAPHSATGYSPMPFNFTNEPTVYGYHREESVHSGSGGSSAVPTMPSKNSGNGNGSNGKRSNGSRSRSSGSEQSVQTGTGSGNQQNQQDLSERRMHEETRTLTSGLDNNSRDNICECILFCHIEGLTLIPFFPYISVFSNFKH</sequence>
<evidence type="ECO:0000313" key="11">
    <source>
        <dbReference type="Proteomes" id="UP000504631"/>
    </source>
</evidence>
<dbReference type="PROSITE" id="PS50841">
    <property type="entry name" value="DIX"/>
    <property type="match status" value="1"/>
</dbReference>
<dbReference type="InterPro" id="IPR036034">
    <property type="entry name" value="PDZ_sf"/>
</dbReference>
<accession>A0A6J3K007</accession>
<dbReference type="FunFam" id="1.10.10.10:FF:000040">
    <property type="entry name" value="segment polarity protein dishevelled homolog DVL-3"/>
    <property type="match status" value="1"/>
</dbReference>
<proteinExistence type="inferred from homology"/>
<dbReference type="Proteomes" id="UP000504631">
    <property type="component" value="Unplaced"/>
</dbReference>
<dbReference type="PRINTS" id="PR01760">
    <property type="entry name" value="DISHEVELLED"/>
</dbReference>
<evidence type="ECO:0000259" key="9">
    <source>
        <dbReference type="PROSITE" id="PS50186"/>
    </source>
</evidence>
<evidence type="ECO:0000313" key="12">
    <source>
        <dbReference type="RefSeq" id="XP_033346453.1"/>
    </source>
</evidence>
<dbReference type="InterPro" id="IPR008339">
    <property type="entry name" value="Dishevelled_fam"/>
</dbReference>
<dbReference type="InterPro" id="IPR015506">
    <property type="entry name" value="Dsh/Dvl-rel"/>
</dbReference>
<feature type="domain" description="DIX" evidence="10">
    <location>
        <begin position="1"/>
        <end position="82"/>
    </location>
</feature>
<feature type="region of interest" description="Disordered" evidence="7">
    <location>
        <begin position="380"/>
        <end position="403"/>
    </location>
</feature>
<feature type="region of interest" description="Disordered" evidence="7">
    <location>
        <begin position="564"/>
        <end position="642"/>
    </location>
</feature>
<dbReference type="RefSeq" id="XP_033346453.1">
    <property type="nucleotide sequence ID" value="XM_033490562.1"/>
</dbReference>
<dbReference type="SMART" id="SM00228">
    <property type="entry name" value="PDZ"/>
    <property type="match status" value="1"/>
</dbReference>
<evidence type="ECO:0000259" key="8">
    <source>
        <dbReference type="PROSITE" id="PS50106"/>
    </source>
</evidence>
<dbReference type="InterPro" id="IPR003351">
    <property type="entry name" value="Dishevelled_protein_dom"/>
</dbReference>
<feature type="compositionally biased region" description="Polar residues" evidence="7">
    <location>
        <begin position="86"/>
        <end position="97"/>
    </location>
</feature>
<dbReference type="CDD" id="cd04438">
    <property type="entry name" value="DEP_dishevelled"/>
    <property type="match status" value="1"/>
</dbReference>
<feature type="region of interest" description="Disordered" evidence="7">
    <location>
        <begin position="224"/>
        <end position="246"/>
    </location>
</feature>
<organism evidence="11 12">
    <name type="scientific">Bombus vosnesenskii</name>
    <dbReference type="NCBI Taxonomy" id="207650"/>
    <lineage>
        <taxon>Eukaryota</taxon>
        <taxon>Metazoa</taxon>
        <taxon>Ecdysozoa</taxon>
        <taxon>Arthropoda</taxon>
        <taxon>Hexapoda</taxon>
        <taxon>Insecta</taxon>
        <taxon>Pterygota</taxon>
        <taxon>Neoptera</taxon>
        <taxon>Endopterygota</taxon>
        <taxon>Hymenoptera</taxon>
        <taxon>Apocrita</taxon>
        <taxon>Aculeata</taxon>
        <taxon>Apoidea</taxon>
        <taxon>Anthophila</taxon>
        <taxon>Apidae</taxon>
        <taxon>Bombus</taxon>
        <taxon>Pyrobombus</taxon>
    </lineage>
</organism>
<dbReference type="GeneID" id="117231786"/>
<dbReference type="CTD" id="32078"/>
<comment type="similarity">
    <text evidence="2">Belongs to the DSH family.</text>
</comment>
<dbReference type="InterPro" id="IPR036388">
    <property type="entry name" value="WH-like_DNA-bd_sf"/>
</dbReference>
<feature type="region of interest" description="Disordered" evidence="7">
    <location>
        <begin position="86"/>
        <end position="154"/>
    </location>
</feature>
<evidence type="ECO:0000256" key="6">
    <source>
        <dbReference type="PROSITE-ProRule" id="PRU00069"/>
    </source>
</evidence>
<keyword evidence="3" id="KW-0217">Developmental protein</keyword>
<dbReference type="GO" id="GO:0060070">
    <property type="term" value="P:canonical Wnt signaling pathway"/>
    <property type="evidence" value="ECO:0007669"/>
    <property type="project" value="TreeGrafter"/>
</dbReference>
<dbReference type="SUPFAM" id="SSF54236">
    <property type="entry name" value="Ubiquitin-like"/>
    <property type="match status" value="1"/>
</dbReference>
<dbReference type="PROSITE" id="PS50186">
    <property type="entry name" value="DEP"/>
    <property type="match status" value="1"/>
</dbReference>
<dbReference type="PANTHER" id="PTHR10878">
    <property type="entry name" value="SEGMENT POLARITY PROTEIN DISHEVELLED"/>
    <property type="match status" value="1"/>
</dbReference>